<dbReference type="SMART" id="SM00290">
    <property type="entry name" value="ZnF_UBP"/>
    <property type="match status" value="1"/>
</dbReference>
<evidence type="ECO:0000259" key="20">
    <source>
        <dbReference type="PROSITE" id="PS50030"/>
    </source>
</evidence>
<dbReference type="InterPro" id="IPR037272">
    <property type="entry name" value="SNS_sf"/>
</dbReference>
<comment type="similarity">
    <text evidence="17">Belongs to the sodium:neurotransmitter symporter (SNF) (TC 2.A.22) family.</text>
</comment>
<evidence type="ECO:0000256" key="9">
    <source>
        <dbReference type="ARBA" id="ARBA00022771"/>
    </source>
</evidence>
<dbReference type="Gene3D" id="3.90.70.10">
    <property type="entry name" value="Cysteine proteinases"/>
    <property type="match status" value="1"/>
</dbReference>
<feature type="compositionally biased region" description="Basic and acidic residues" evidence="18">
    <location>
        <begin position="1173"/>
        <end position="1195"/>
    </location>
</feature>
<feature type="domain" description="UBP-type" evidence="22">
    <location>
        <begin position="829"/>
        <end position="946"/>
    </location>
</feature>
<dbReference type="Pfam" id="PF00443">
    <property type="entry name" value="UCH"/>
    <property type="match status" value="1"/>
</dbReference>
<keyword evidence="11 23" id="KW-0378">Hydrolase</keyword>
<evidence type="ECO:0000256" key="7">
    <source>
        <dbReference type="ARBA" id="ARBA00022723"/>
    </source>
</evidence>
<feature type="transmembrane region" description="Helical" evidence="19">
    <location>
        <begin position="294"/>
        <end position="319"/>
    </location>
</feature>
<feature type="transmembrane region" description="Helical" evidence="19">
    <location>
        <begin position="728"/>
        <end position="749"/>
    </location>
</feature>
<evidence type="ECO:0000256" key="19">
    <source>
        <dbReference type="SAM" id="Phobius"/>
    </source>
</evidence>
<dbReference type="CDD" id="cd14296">
    <property type="entry name" value="UBA1_scUBP14_like"/>
    <property type="match status" value="1"/>
</dbReference>
<evidence type="ECO:0000256" key="14">
    <source>
        <dbReference type="ARBA" id="ARBA00022989"/>
    </source>
</evidence>
<keyword evidence="12" id="KW-0788">Thiol protease</keyword>
<dbReference type="Pfam" id="PF17807">
    <property type="entry name" value="zf-UBP_var"/>
    <property type="match status" value="1"/>
</dbReference>
<evidence type="ECO:0000256" key="2">
    <source>
        <dbReference type="ARBA" id="ARBA00004141"/>
    </source>
</evidence>
<name>A0A1Q9DLM8_SYMMI</name>
<feature type="transmembrane region" description="Helical" evidence="19">
    <location>
        <begin position="538"/>
        <end position="563"/>
    </location>
</feature>
<evidence type="ECO:0000256" key="6">
    <source>
        <dbReference type="ARBA" id="ARBA00022692"/>
    </source>
</evidence>
<proteinExistence type="inferred from homology"/>
<feature type="domain" description="USP" evidence="21">
    <location>
        <begin position="989"/>
        <end position="1490"/>
    </location>
</feature>
<dbReference type="GO" id="GO:0004843">
    <property type="term" value="F:cysteine-type deubiquitinase activity"/>
    <property type="evidence" value="ECO:0007669"/>
    <property type="project" value="UniProtKB-EC"/>
</dbReference>
<keyword evidence="6 17" id="KW-0812">Transmembrane</keyword>
<accession>A0A1Q9DLM8</accession>
<dbReference type="FunFam" id="1.10.8.10:FF:000086">
    <property type="entry name" value="Ubiquitin carboxyl-terminal hydrolase"/>
    <property type="match status" value="1"/>
</dbReference>
<evidence type="ECO:0000313" key="23">
    <source>
        <dbReference type="EMBL" id="OLP96086.1"/>
    </source>
</evidence>
<keyword evidence="17" id="KW-0769">Symport</keyword>
<evidence type="ECO:0000256" key="11">
    <source>
        <dbReference type="ARBA" id="ARBA00022801"/>
    </source>
</evidence>
<dbReference type="PROSITE" id="PS50235">
    <property type="entry name" value="USP_3"/>
    <property type="match status" value="1"/>
</dbReference>
<dbReference type="InterPro" id="IPR013083">
    <property type="entry name" value="Znf_RING/FYVE/PHD"/>
</dbReference>
<dbReference type="EMBL" id="LSRX01000481">
    <property type="protein sequence ID" value="OLP96086.1"/>
    <property type="molecule type" value="Genomic_DNA"/>
</dbReference>
<gene>
    <name evidence="23" type="primary">Usp5</name>
    <name evidence="23" type="ORF">AK812_SmicGene21757</name>
</gene>
<dbReference type="InterPro" id="IPR001394">
    <property type="entry name" value="Peptidase_C19_UCH"/>
</dbReference>
<dbReference type="InterPro" id="IPR028889">
    <property type="entry name" value="USP"/>
</dbReference>
<comment type="catalytic activity">
    <reaction evidence="1">
        <text>Thiol-dependent hydrolysis of ester, thioester, amide, peptide and isopeptide bonds formed by the C-terminal Gly of ubiquitin (a 76-residue protein attached to proteins as an intracellular targeting signal).</text>
        <dbReference type="EC" id="3.4.19.12"/>
    </reaction>
</comment>
<dbReference type="GO" id="GO:0008270">
    <property type="term" value="F:zinc ion binding"/>
    <property type="evidence" value="ECO:0007669"/>
    <property type="project" value="UniProtKB-KW"/>
</dbReference>
<sequence length="1492" mass="162688">MPCELAIYPPSPGSRNVTTQDTGNLAANLDFMAVVRIHAEEFLISITLSWISVLHHPRRSAFASFATCPAGAKDMETVRTLMAGLKAPQHYDKVFKDECVYTCDTPFSEGGLAVNLRTWQGVAADMIELDMTRSQSKGAIYLLQKFRRQEKEMPDTQQEPTKLAIGVEGGFLPDDKYETIKEYSLLVATAGERITLPYPSEDLPMIVSSVCEAIVAHQAELILTLVGYAVGVGNVWRFPYLTYTYGGGAFLIPYGLSLLLLGIPLFVLELGLGQLTRRGTLGMWTKLGLPRWQGVGLAAMMCTYLVGLYYIVILAWTIFYLGRTVAALPSGHLPWSDVAPGVTCPTKDLYLHQTVADSDYLVDSITGLLNSSFIASTWCPAKSGDQPPAEYVLKTLQPTRCPARMAKIFWEEQALNQSSGLDELGGLNPGLVVSLTIAWLVIWLIVFKGVKSSGKVVYVTATLPYICLGIFLVRALTLPNASVGLKFLFEADFSHLADPQVWIHGAVQIFFSLGVGYGSIVAFGSYGSKSGNFVRDATSVAITNCGTSVLAACVVFPVLGFLAQELHETDPCISADSLDSLKSIGLSGTGLAFVAFPIAVSQMPGSFFFAILFFFMMLLLGIDSQFAYIETLATVLADAGWGERLPRPALAGLICFVSYLIGLIFVSRAGIYFLDLFDNYVSIYVMFAVGCLECVGLIWTRQGQTWEHFKSLCMDHTGRHLGRLYEVVWGWICPGLCLLLVIVSITPPFGKLDVMDALSSKPFPEGTGFFPFWTIPLGWTIASLPIAAMAVVATWPNILKTRSAEGSLYSWEGAKSMDAVAQWEDDEVTESKHYKDLVQLPASRKISPNPKDWVCEKSGDTQNLWLNLSDGFIGGGRKFWDGSGGSNGALDHFTEEHAKGNFYPLVVKLGTITPAGADVYSYAPDEDKMVKDPLLAKHLEHWGIDVMKMEKTDKTLAEMQVDLNLNYDWSKICESGDKPLVRLRGPGLVGLKNLGQSCYMNSSVQLLLALPEVKQRYLDADLKIRASAPAEVQNDLLSQVTKLVSGLNGPRYAPPLKDGDDEEDPRFAIQPQMFRSLIGRGHAEFSTARQQDAAEFVQYFLEQIARFERSALGTRLAGDSSTTSLFEFAVEERLQESSGQNRVKYSKVQQNMLGLPVKLDDAENLQEVTAFRAAKDKDEQEAKKPKTEGEPEEPKPVIPLSSCLARFGAPEDGVQFRGSSASKTSRLATMPRYLLVQLQRYYVDEKWCPAKLDCKVPMPETLNLEHLRGRGLQPGEEPVPEEADAPPAAAGPQPDDMIVATLVSMDIGENAAKRASLAVGNSSAEAAIAWFFEHNTDPDINDPLSATGGAGGAAESGGDAPDPEAVSMLCSMGFAQSHVLAALKSCMNSAERAADWLFSHSDDLDGAVASLGGQSTAGASALPKDYDDGVGEYTLVGFVSHIGKHTSHGHYVCHMRRGEGGSWVIFDDSKVAQSEAPPLDLGYIYLYRRKDG</sequence>
<feature type="transmembrane region" description="Helical" evidence="19">
    <location>
        <begin position="427"/>
        <end position="447"/>
    </location>
</feature>
<keyword evidence="7" id="KW-0479">Metal-binding</keyword>
<dbReference type="OrthoDB" id="361536at2759"/>
<dbReference type="SUPFAM" id="SSF46934">
    <property type="entry name" value="UBA-like"/>
    <property type="match status" value="1"/>
</dbReference>
<dbReference type="SUPFAM" id="SSF54001">
    <property type="entry name" value="Cysteine proteinases"/>
    <property type="match status" value="1"/>
</dbReference>
<evidence type="ECO:0000256" key="12">
    <source>
        <dbReference type="ARBA" id="ARBA00022807"/>
    </source>
</evidence>
<dbReference type="InterPro" id="IPR000175">
    <property type="entry name" value="Na/ntran_symport"/>
</dbReference>
<feature type="transmembrane region" description="Helical" evidence="19">
    <location>
        <begin position="770"/>
        <end position="795"/>
    </location>
</feature>
<feature type="transmembrane region" description="Helical" evidence="19">
    <location>
        <begin position="456"/>
        <end position="481"/>
    </location>
</feature>
<dbReference type="Gene3D" id="3.30.40.10">
    <property type="entry name" value="Zinc/RING finger domain, C3HC4 (zinc finger)"/>
    <property type="match status" value="2"/>
</dbReference>
<keyword evidence="13" id="KW-0862">Zinc</keyword>
<dbReference type="PROSITE" id="PS00610">
    <property type="entry name" value="NA_NEUROTRAN_SYMP_1"/>
    <property type="match status" value="1"/>
</dbReference>
<evidence type="ECO:0000256" key="10">
    <source>
        <dbReference type="ARBA" id="ARBA00022786"/>
    </source>
</evidence>
<feature type="transmembrane region" description="Helical" evidence="19">
    <location>
        <begin position="501"/>
        <end position="526"/>
    </location>
</feature>
<dbReference type="InterPro" id="IPR041432">
    <property type="entry name" value="UBP13_Znf-UBP_var"/>
</dbReference>
<evidence type="ECO:0000256" key="13">
    <source>
        <dbReference type="ARBA" id="ARBA00022833"/>
    </source>
</evidence>
<dbReference type="Gene3D" id="1.10.8.10">
    <property type="entry name" value="DNA helicase RuvA subunit, C-terminal domain"/>
    <property type="match status" value="2"/>
</dbReference>
<comment type="similarity">
    <text evidence="3">Belongs to the peptidase C19 family.</text>
</comment>
<evidence type="ECO:0000256" key="15">
    <source>
        <dbReference type="ARBA" id="ARBA00023136"/>
    </source>
</evidence>
<feature type="region of interest" description="Disordered" evidence="18">
    <location>
        <begin position="1171"/>
        <end position="1198"/>
    </location>
</feature>
<evidence type="ECO:0000256" key="5">
    <source>
        <dbReference type="ARBA" id="ARBA00022670"/>
    </source>
</evidence>
<feature type="transmembrane region" description="Helical" evidence="19">
    <location>
        <begin position="583"/>
        <end position="600"/>
    </location>
</feature>
<evidence type="ECO:0000256" key="1">
    <source>
        <dbReference type="ARBA" id="ARBA00000707"/>
    </source>
</evidence>
<dbReference type="PROSITE" id="PS50030">
    <property type="entry name" value="UBA"/>
    <property type="match status" value="1"/>
</dbReference>
<evidence type="ECO:0000256" key="16">
    <source>
        <dbReference type="PROSITE-ProRule" id="PRU00502"/>
    </source>
</evidence>
<dbReference type="GO" id="GO:0035725">
    <property type="term" value="P:sodium ion transmembrane transport"/>
    <property type="evidence" value="ECO:0007669"/>
    <property type="project" value="TreeGrafter"/>
</dbReference>
<dbReference type="GO" id="GO:0005886">
    <property type="term" value="C:plasma membrane"/>
    <property type="evidence" value="ECO:0007669"/>
    <property type="project" value="TreeGrafter"/>
</dbReference>
<keyword evidence="24" id="KW-1185">Reference proteome</keyword>
<feature type="region of interest" description="Disordered" evidence="18">
    <location>
        <begin position="1341"/>
        <end position="1362"/>
    </location>
</feature>
<dbReference type="CDD" id="cd14386">
    <property type="entry name" value="UBA2_UBP5"/>
    <property type="match status" value="1"/>
</dbReference>
<organism evidence="23 24">
    <name type="scientific">Symbiodinium microadriaticum</name>
    <name type="common">Dinoflagellate</name>
    <name type="synonym">Zooxanthella microadriatica</name>
    <dbReference type="NCBI Taxonomy" id="2951"/>
    <lineage>
        <taxon>Eukaryota</taxon>
        <taxon>Sar</taxon>
        <taxon>Alveolata</taxon>
        <taxon>Dinophyceae</taxon>
        <taxon>Suessiales</taxon>
        <taxon>Symbiodiniaceae</taxon>
        <taxon>Symbiodinium</taxon>
    </lineage>
</organism>
<dbReference type="SMART" id="SM00165">
    <property type="entry name" value="UBA"/>
    <property type="match status" value="2"/>
</dbReference>
<feature type="domain" description="UBA" evidence="20">
    <location>
        <begin position="1360"/>
        <end position="1400"/>
    </location>
</feature>
<dbReference type="PROSITE" id="PS50267">
    <property type="entry name" value="NA_NEUROTRAN_SYMP_3"/>
    <property type="match status" value="1"/>
</dbReference>
<dbReference type="InterPro" id="IPR001607">
    <property type="entry name" value="Znf_UBP"/>
</dbReference>
<evidence type="ECO:0000256" key="8">
    <source>
        <dbReference type="ARBA" id="ARBA00022737"/>
    </source>
</evidence>
<feature type="compositionally biased region" description="Low complexity" evidence="18">
    <location>
        <begin position="1285"/>
        <end position="1294"/>
    </location>
</feature>
<dbReference type="PRINTS" id="PR00176">
    <property type="entry name" value="NANEUSMPORT"/>
</dbReference>
<dbReference type="Proteomes" id="UP000186817">
    <property type="component" value="Unassembled WGS sequence"/>
</dbReference>
<dbReference type="PANTHER" id="PTHR11616:SF240">
    <property type="entry name" value="BLOATED TUBULES, ISOFORM B-RELATED"/>
    <property type="match status" value="1"/>
</dbReference>
<keyword evidence="10" id="KW-0833">Ubl conjugation pathway</keyword>
<evidence type="ECO:0000259" key="22">
    <source>
        <dbReference type="PROSITE" id="PS50271"/>
    </source>
</evidence>
<keyword evidence="4 17" id="KW-0813">Transport</keyword>
<comment type="subcellular location">
    <subcellularLocation>
        <location evidence="2">Membrane</location>
        <topology evidence="2">Multi-pass membrane protein</topology>
    </subcellularLocation>
</comment>
<feature type="transmembrane region" description="Helical" evidence="19">
    <location>
        <begin position="681"/>
        <end position="699"/>
    </location>
</feature>
<evidence type="ECO:0000256" key="18">
    <source>
        <dbReference type="SAM" id="MobiDB-lite"/>
    </source>
</evidence>
<reference evidence="23 24" key="1">
    <citation type="submission" date="2016-02" db="EMBL/GenBank/DDBJ databases">
        <title>Genome analysis of coral dinoflagellate symbionts highlights evolutionary adaptations to a symbiotic lifestyle.</title>
        <authorList>
            <person name="Aranda M."/>
            <person name="Li Y."/>
            <person name="Liew Y.J."/>
            <person name="Baumgarten S."/>
            <person name="Simakov O."/>
            <person name="Wilson M."/>
            <person name="Piel J."/>
            <person name="Ashoor H."/>
            <person name="Bougouffa S."/>
            <person name="Bajic V.B."/>
            <person name="Ryu T."/>
            <person name="Ravasi T."/>
            <person name="Bayer T."/>
            <person name="Micklem G."/>
            <person name="Kim H."/>
            <person name="Bhak J."/>
            <person name="Lajeunesse T.C."/>
            <person name="Voolstra C.R."/>
        </authorList>
    </citation>
    <scope>NUCLEOTIDE SEQUENCE [LARGE SCALE GENOMIC DNA]</scope>
    <source>
        <strain evidence="23 24">CCMP2467</strain>
    </source>
</reference>
<feature type="transmembrane region" description="Helical" evidence="19">
    <location>
        <begin position="251"/>
        <end position="273"/>
    </location>
</feature>
<dbReference type="GO" id="GO:0016579">
    <property type="term" value="P:protein deubiquitination"/>
    <property type="evidence" value="ECO:0007669"/>
    <property type="project" value="InterPro"/>
</dbReference>
<dbReference type="InterPro" id="IPR015940">
    <property type="entry name" value="UBA"/>
</dbReference>
<evidence type="ECO:0000259" key="21">
    <source>
        <dbReference type="PROSITE" id="PS50235"/>
    </source>
</evidence>
<dbReference type="InterPro" id="IPR018200">
    <property type="entry name" value="USP_CS"/>
</dbReference>
<feature type="transmembrane region" description="Helical" evidence="19">
    <location>
        <begin position="607"/>
        <end position="629"/>
    </location>
</feature>
<keyword evidence="9 16" id="KW-0863">Zinc-finger</keyword>
<comment type="caution">
    <text evidence="23">The sequence shown here is derived from an EMBL/GenBank/DDBJ whole genome shotgun (WGS) entry which is preliminary data.</text>
</comment>
<keyword evidence="15 19" id="KW-0472">Membrane</keyword>
<keyword evidence="14 19" id="KW-1133">Transmembrane helix</keyword>
<dbReference type="SUPFAM" id="SSF57850">
    <property type="entry name" value="RING/U-box"/>
    <property type="match status" value="1"/>
</dbReference>
<evidence type="ECO:0000313" key="24">
    <source>
        <dbReference type="Proteomes" id="UP000186817"/>
    </source>
</evidence>
<dbReference type="InterPro" id="IPR009060">
    <property type="entry name" value="UBA-like_sf"/>
</dbReference>
<dbReference type="PROSITE" id="PS00972">
    <property type="entry name" value="USP_1"/>
    <property type="match status" value="1"/>
</dbReference>
<dbReference type="SUPFAM" id="SSF161070">
    <property type="entry name" value="SNF-like"/>
    <property type="match status" value="1"/>
</dbReference>
<dbReference type="PROSITE" id="PS50271">
    <property type="entry name" value="ZF_UBP"/>
    <property type="match status" value="1"/>
</dbReference>
<keyword evidence="8" id="KW-0677">Repeat</keyword>
<evidence type="ECO:0000256" key="4">
    <source>
        <dbReference type="ARBA" id="ARBA00022448"/>
    </source>
</evidence>
<feature type="region of interest" description="Disordered" evidence="18">
    <location>
        <begin position="1270"/>
        <end position="1294"/>
    </location>
</feature>
<keyword evidence="5" id="KW-0645">Protease</keyword>
<dbReference type="PANTHER" id="PTHR11616">
    <property type="entry name" value="SODIUM/CHLORIDE DEPENDENT TRANSPORTER"/>
    <property type="match status" value="1"/>
</dbReference>
<dbReference type="GO" id="GO:0006508">
    <property type="term" value="P:proteolysis"/>
    <property type="evidence" value="ECO:0007669"/>
    <property type="project" value="UniProtKB-KW"/>
</dbReference>
<dbReference type="PROSITE" id="PS00973">
    <property type="entry name" value="USP_2"/>
    <property type="match status" value="1"/>
</dbReference>
<dbReference type="Pfam" id="PF00209">
    <property type="entry name" value="SNF"/>
    <property type="match status" value="1"/>
</dbReference>
<dbReference type="InterPro" id="IPR038765">
    <property type="entry name" value="Papain-like_cys_pep_sf"/>
</dbReference>
<dbReference type="Pfam" id="PF00627">
    <property type="entry name" value="UBA"/>
    <property type="match status" value="1"/>
</dbReference>
<feature type="transmembrane region" description="Helical" evidence="19">
    <location>
        <begin position="649"/>
        <end position="674"/>
    </location>
</feature>
<dbReference type="Pfam" id="PF02148">
    <property type="entry name" value="zf-UBP"/>
    <property type="match status" value="1"/>
</dbReference>
<evidence type="ECO:0000256" key="3">
    <source>
        <dbReference type="ARBA" id="ARBA00009085"/>
    </source>
</evidence>
<evidence type="ECO:0000256" key="17">
    <source>
        <dbReference type="RuleBase" id="RU003732"/>
    </source>
</evidence>
<dbReference type="GO" id="GO:0015293">
    <property type="term" value="F:symporter activity"/>
    <property type="evidence" value="ECO:0007669"/>
    <property type="project" value="UniProtKB-KW"/>
</dbReference>
<protein>
    <recommendedName>
        <fullName evidence="17">Transporter</fullName>
    </recommendedName>
</protein>